<gene>
    <name evidence="2" type="ORF">LCGC14_1581810</name>
</gene>
<dbReference type="AlphaFoldDB" id="A0A0F9IGV1"/>
<dbReference type="EMBL" id="LAZR01012459">
    <property type="protein sequence ID" value="KKM26732.1"/>
    <property type="molecule type" value="Genomic_DNA"/>
</dbReference>
<organism evidence="2">
    <name type="scientific">marine sediment metagenome</name>
    <dbReference type="NCBI Taxonomy" id="412755"/>
    <lineage>
        <taxon>unclassified sequences</taxon>
        <taxon>metagenomes</taxon>
        <taxon>ecological metagenomes</taxon>
    </lineage>
</organism>
<dbReference type="InterPro" id="IPR023631">
    <property type="entry name" value="Amidase_dom"/>
</dbReference>
<proteinExistence type="predicted"/>
<sequence length="463" mass="51837">MSACEMKQKIKNQELTSEEITEIIIERIEKFNPLVNAYCTPTFDLAREMARKADALVKRNEKMPHLNGIPTSIKDLAMVKGVRTTFGSKIFENYTPEEDSVCVKRLKDAGCVILGKTNTPEFGFKGVTDNLIFGTTKNPWDLEKTTGGSSGGAAAAETLGLSILAHGSDGAGSIRLPASFCGVYGFKPSYGRIPNYPQNFLFGEFLKHNGSITRYVKDAALMLDVMKGPHDGDKNSLPADNLSYLDMIDEKPKKLEIGYSLDLGYAKAIEPEVEKNILDSVQKFERFGWNVKPVKIKIRKPELPFYTLWTSMVAYDFKPKLNKWRDKMDPDFVKLIDAGMGYSGLSIMKAIKARNKIFENFFQYFKNYDILITPTTAVTAFKLGIMFPPKINGKNVSPTGWQPFSFPFNLTGNPAASIPCGWSSERLPIGMQIIGRRFDDITVLQVSKAFEEISPWQNIKPTF</sequence>
<dbReference type="PANTHER" id="PTHR11895:SF7">
    <property type="entry name" value="GLUTAMYL-TRNA(GLN) AMIDOTRANSFERASE SUBUNIT A, MITOCHONDRIAL"/>
    <property type="match status" value="1"/>
</dbReference>
<dbReference type="InterPro" id="IPR000120">
    <property type="entry name" value="Amidase"/>
</dbReference>
<name>A0A0F9IGV1_9ZZZZ</name>
<dbReference type="SUPFAM" id="SSF75304">
    <property type="entry name" value="Amidase signature (AS) enzymes"/>
    <property type="match status" value="1"/>
</dbReference>
<protein>
    <recommendedName>
        <fullName evidence="1">Amidase domain-containing protein</fullName>
    </recommendedName>
</protein>
<evidence type="ECO:0000259" key="1">
    <source>
        <dbReference type="Pfam" id="PF01425"/>
    </source>
</evidence>
<dbReference type="InterPro" id="IPR036928">
    <property type="entry name" value="AS_sf"/>
</dbReference>
<evidence type="ECO:0000313" key="2">
    <source>
        <dbReference type="EMBL" id="KKM26732.1"/>
    </source>
</evidence>
<dbReference type="GO" id="GO:0003824">
    <property type="term" value="F:catalytic activity"/>
    <property type="evidence" value="ECO:0007669"/>
    <property type="project" value="InterPro"/>
</dbReference>
<feature type="domain" description="Amidase" evidence="1">
    <location>
        <begin position="19"/>
        <end position="444"/>
    </location>
</feature>
<reference evidence="2" key="1">
    <citation type="journal article" date="2015" name="Nature">
        <title>Complex archaea that bridge the gap between prokaryotes and eukaryotes.</title>
        <authorList>
            <person name="Spang A."/>
            <person name="Saw J.H."/>
            <person name="Jorgensen S.L."/>
            <person name="Zaremba-Niedzwiedzka K."/>
            <person name="Martijn J."/>
            <person name="Lind A.E."/>
            <person name="van Eijk R."/>
            <person name="Schleper C."/>
            <person name="Guy L."/>
            <person name="Ettema T.J."/>
        </authorList>
    </citation>
    <scope>NUCLEOTIDE SEQUENCE</scope>
</reference>
<accession>A0A0F9IGV1</accession>
<dbReference type="Gene3D" id="3.90.1300.10">
    <property type="entry name" value="Amidase signature (AS) domain"/>
    <property type="match status" value="1"/>
</dbReference>
<dbReference type="PANTHER" id="PTHR11895">
    <property type="entry name" value="TRANSAMIDASE"/>
    <property type="match status" value="1"/>
</dbReference>
<dbReference type="Pfam" id="PF01425">
    <property type="entry name" value="Amidase"/>
    <property type="match status" value="1"/>
</dbReference>
<comment type="caution">
    <text evidence="2">The sequence shown here is derived from an EMBL/GenBank/DDBJ whole genome shotgun (WGS) entry which is preliminary data.</text>
</comment>